<feature type="compositionally biased region" description="Basic and acidic residues" evidence="1">
    <location>
        <begin position="92"/>
        <end position="106"/>
    </location>
</feature>
<gene>
    <name evidence="3" type="primary">Acey_s0720.g1819</name>
    <name evidence="3" type="ORF">Y032_0720g1819</name>
</gene>
<dbReference type="EMBL" id="JARK01000320">
    <property type="protein sequence ID" value="EYC38397.1"/>
    <property type="molecule type" value="Genomic_DNA"/>
</dbReference>
<comment type="caution">
    <text evidence="3">The sequence shown here is derived from an EMBL/GenBank/DDBJ whole genome shotgun (WGS) entry which is preliminary data.</text>
</comment>
<dbReference type="AlphaFoldDB" id="A0A016WGI1"/>
<keyword evidence="2" id="KW-0812">Transmembrane</keyword>
<organism evidence="3 4">
    <name type="scientific">Ancylostoma ceylanicum</name>
    <dbReference type="NCBI Taxonomy" id="53326"/>
    <lineage>
        <taxon>Eukaryota</taxon>
        <taxon>Metazoa</taxon>
        <taxon>Ecdysozoa</taxon>
        <taxon>Nematoda</taxon>
        <taxon>Chromadorea</taxon>
        <taxon>Rhabditida</taxon>
        <taxon>Rhabditina</taxon>
        <taxon>Rhabditomorpha</taxon>
        <taxon>Strongyloidea</taxon>
        <taxon>Ancylostomatidae</taxon>
        <taxon>Ancylostomatinae</taxon>
        <taxon>Ancylostoma</taxon>
    </lineage>
</organism>
<keyword evidence="2" id="KW-0472">Membrane</keyword>
<keyword evidence="2" id="KW-1133">Transmembrane helix</keyword>
<evidence type="ECO:0000256" key="2">
    <source>
        <dbReference type="SAM" id="Phobius"/>
    </source>
</evidence>
<name>A0A016WGI1_9BILA</name>
<feature type="region of interest" description="Disordered" evidence="1">
    <location>
        <begin position="72"/>
        <end position="106"/>
    </location>
</feature>
<dbReference type="Proteomes" id="UP000024635">
    <property type="component" value="Unassembled WGS sequence"/>
</dbReference>
<evidence type="ECO:0000256" key="1">
    <source>
        <dbReference type="SAM" id="MobiDB-lite"/>
    </source>
</evidence>
<feature type="transmembrane region" description="Helical" evidence="2">
    <location>
        <begin position="42"/>
        <end position="61"/>
    </location>
</feature>
<keyword evidence="4" id="KW-1185">Reference proteome</keyword>
<sequence length="143" mass="16061">MFTLGNLNTASRPKSSGIILLNYPIKIHQFAKLCPFTTKTTTLLPVTAFIHIHTCTIVLVFERRRLFADGRRSLRDRRPVSHKPSAAAITADRPDERRRFDRRRSPDAVLAVSSSVDKSVRDPLVARDCECARAAAASCTDRR</sequence>
<protein>
    <submittedName>
        <fullName evidence="3">Uncharacterized protein</fullName>
    </submittedName>
</protein>
<proteinExistence type="predicted"/>
<evidence type="ECO:0000313" key="3">
    <source>
        <dbReference type="EMBL" id="EYC38397.1"/>
    </source>
</evidence>
<evidence type="ECO:0000313" key="4">
    <source>
        <dbReference type="Proteomes" id="UP000024635"/>
    </source>
</evidence>
<accession>A0A016WGI1</accession>
<reference evidence="4" key="1">
    <citation type="journal article" date="2015" name="Nat. Genet.">
        <title>The genome and transcriptome of the zoonotic hookworm Ancylostoma ceylanicum identify infection-specific gene families.</title>
        <authorList>
            <person name="Schwarz E.M."/>
            <person name="Hu Y."/>
            <person name="Antoshechkin I."/>
            <person name="Miller M.M."/>
            <person name="Sternberg P.W."/>
            <person name="Aroian R.V."/>
        </authorList>
    </citation>
    <scope>NUCLEOTIDE SEQUENCE</scope>
    <source>
        <strain evidence="4">HY135</strain>
    </source>
</reference>